<gene>
    <name evidence="2" type="ORF">MATL_G00126180</name>
</gene>
<name>A0A9D3T6N5_MEGAT</name>
<evidence type="ECO:0000313" key="3">
    <source>
        <dbReference type="Proteomes" id="UP001046870"/>
    </source>
</evidence>
<organism evidence="2 3">
    <name type="scientific">Megalops atlanticus</name>
    <name type="common">Tarpon</name>
    <name type="synonym">Clupea gigantea</name>
    <dbReference type="NCBI Taxonomy" id="7932"/>
    <lineage>
        <taxon>Eukaryota</taxon>
        <taxon>Metazoa</taxon>
        <taxon>Chordata</taxon>
        <taxon>Craniata</taxon>
        <taxon>Vertebrata</taxon>
        <taxon>Euteleostomi</taxon>
        <taxon>Actinopterygii</taxon>
        <taxon>Neopterygii</taxon>
        <taxon>Teleostei</taxon>
        <taxon>Elopiformes</taxon>
        <taxon>Megalopidae</taxon>
        <taxon>Megalops</taxon>
    </lineage>
</organism>
<keyword evidence="1" id="KW-0472">Membrane</keyword>
<reference evidence="2" key="1">
    <citation type="submission" date="2021-01" db="EMBL/GenBank/DDBJ databases">
        <authorList>
            <person name="Zahm M."/>
            <person name="Roques C."/>
            <person name="Cabau C."/>
            <person name="Klopp C."/>
            <person name="Donnadieu C."/>
            <person name="Jouanno E."/>
            <person name="Lampietro C."/>
            <person name="Louis A."/>
            <person name="Herpin A."/>
            <person name="Echchiki A."/>
            <person name="Berthelot C."/>
            <person name="Parey E."/>
            <person name="Roest-Crollius H."/>
            <person name="Braasch I."/>
            <person name="Postlethwait J."/>
            <person name="Bobe J."/>
            <person name="Montfort J."/>
            <person name="Bouchez O."/>
            <person name="Begum T."/>
            <person name="Mejri S."/>
            <person name="Adams A."/>
            <person name="Chen W.-J."/>
            <person name="Guiguen Y."/>
        </authorList>
    </citation>
    <scope>NUCLEOTIDE SEQUENCE</scope>
    <source>
        <strain evidence="2">YG-15Mar2019-1</strain>
        <tissue evidence="2">Brain</tissue>
    </source>
</reference>
<keyword evidence="3" id="KW-1185">Reference proteome</keyword>
<comment type="caution">
    <text evidence="2">The sequence shown here is derived from an EMBL/GenBank/DDBJ whole genome shotgun (WGS) entry which is preliminary data.</text>
</comment>
<sequence length="221" mass="24358">MDFTLDIGKFLLNTSARPRRKVVPYREGRDSSIACFCWKNENYFVSVTSQKEMNKVLLVAVILTQPLTVIFVSGDDYSMYCSVNGATICNSTLTCGWKRNGKWGDIDEAKCVNPKGGGEIQCLDEQLDSYVAFCNNSLECGFNTDVIPQNKSIICNITKKPAVINSPPTSLKPEDPANVNYEERKHHKEAESASHIGTYVSLGGFAVVIVVISVKNMLSNG</sequence>
<proteinExistence type="predicted"/>
<dbReference type="Proteomes" id="UP001046870">
    <property type="component" value="Chromosome 10"/>
</dbReference>
<accession>A0A9D3T6N5</accession>
<protein>
    <submittedName>
        <fullName evidence="2">Uncharacterized protein</fullName>
    </submittedName>
</protein>
<keyword evidence="1" id="KW-1133">Transmembrane helix</keyword>
<dbReference type="AlphaFoldDB" id="A0A9D3T6N5"/>
<evidence type="ECO:0000313" key="2">
    <source>
        <dbReference type="EMBL" id="KAG7469174.1"/>
    </source>
</evidence>
<dbReference type="EMBL" id="JAFDVH010000010">
    <property type="protein sequence ID" value="KAG7469174.1"/>
    <property type="molecule type" value="Genomic_DNA"/>
</dbReference>
<evidence type="ECO:0000256" key="1">
    <source>
        <dbReference type="SAM" id="Phobius"/>
    </source>
</evidence>
<feature type="transmembrane region" description="Helical" evidence="1">
    <location>
        <begin position="196"/>
        <end position="214"/>
    </location>
</feature>
<keyword evidence="1" id="KW-0812">Transmembrane</keyword>